<name>A0A9X1V503_9FLAO</name>
<dbReference type="InterPro" id="IPR027417">
    <property type="entry name" value="P-loop_NTPase"/>
</dbReference>
<organism evidence="1 2">
    <name type="scientific">Christiangramia lutea</name>
    <dbReference type="NCBI Taxonomy" id="1607951"/>
    <lineage>
        <taxon>Bacteria</taxon>
        <taxon>Pseudomonadati</taxon>
        <taxon>Bacteroidota</taxon>
        <taxon>Flavobacteriia</taxon>
        <taxon>Flavobacteriales</taxon>
        <taxon>Flavobacteriaceae</taxon>
        <taxon>Christiangramia</taxon>
    </lineage>
</organism>
<protein>
    <recommendedName>
        <fullName evidence="3">AAA+ ATPase domain-containing protein</fullName>
    </recommendedName>
</protein>
<dbReference type="Proteomes" id="UP001139226">
    <property type="component" value="Unassembled WGS sequence"/>
</dbReference>
<sequence>MPLKRAISVDEMYKMKFEEMPFEGEWLESFGKPERSGVWIIWGQSGNGKTDFAIKTAKNLTKFGRVAYNTLEEGARKSFQLACKRNHMHHVKGKFIILQEGIEDLEKRLNKRKAPNVVIIDSFQYTGLTKTEYKRLKAKYPKTLFIFISHAEGKQPEGRAAKFVRYDADVKIRVEGYRAYVTSRYGGGEPFTIWAEGAAEASADIKP</sequence>
<keyword evidence="2" id="KW-1185">Reference proteome</keyword>
<dbReference type="EMBL" id="JAKVTV010000005">
    <property type="protein sequence ID" value="MCH4824268.1"/>
    <property type="molecule type" value="Genomic_DNA"/>
</dbReference>
<evidence type="ECO:0008006" key="3">
    <source>
        <dbReference type="Google" id="ProtNLM"/>
    </source>
</evidence>
<dbReference type="AlphaFoldDB" id="A0A9X1V503"/>
<evidence type="ECO:0000313" key="1">
    <source>
        <dbReference type="EMBL" id="MCH4824268.1"/>
    </source>
</evidence>
<accession>A0A9X1V503</accession>
<proteinExistence type="predicted"/>
<dbReference type="SUPFAM" id="SSF52540">
    <property type="entry name" value="P-loop containing nucleoside triphosphate hydrolases"/>
    <property type="match status" value="1"/>
</dbReference>
<dbReference type="Gene3D" id="3.40.50.300">
    <property type="entry name" value="P-loop containing nucleotide triphosphate hydrolases"/>
    <property type="match status" value="1"/>
</dbReference>
<comment type="caution">
    <text evidence="1">The sequence shown here is derived from an EMBL/GenBank/DDBJ whole genome shotgun (WGS) entry which is preliminary data.</text>
</comment>
<gene>
    <name evidence="1" type="ORF">ML462_13915</name>
</gene>
<evidence type="ECO:0000313" key="2">
    <source>
        <dbReference type="Proteomes" id="UP001139226"/>
    </source>
</evidence>
<reference evidence="1" key="1">
    <citation type="submission" date="2022-03" db="EMBL/GenBank/DDBJ databases">
        <title>Gramella crocea sp. nov., isolated from activated sludge of a seafood processing plant.</title>
        <authorList>
            <person name="Zhang X."/>
        </authorList>
    </citation>
    <scope>NUCLEOTIDE SEQUENCE</scope>
    <source>
        <strain evidence="1">YJ019</strain>
    </source>
</reference>
<dbReference type="RefSeq" id="WP_240714436.1">
    <property type="nucleotide sequence ID" value="NZ_JAKVTV010000005.1"/>
</dbReference>